<organism evidence="1 2">
    <name type="scientific">Puccinia sorghi</name>
    <dbReference type="NCBI Taxonomy" id="27349"/>
    <lineage>
        <taxon>Eukaryota</taxon>
        <taxon>Fungi</taxon>
        <taxon>Dikarya</taxon>
        <taxon>Basidiomycota</taxon>
        <taxon>Pucciniomycotina</taxon>
        <taxon>Pucciniomycetes</taxon>
        <taxon>Pucciniales</taxon>
        <taxon>Pucciniaceae</taxon>
        <taxon>Puccinia</taxon>
    </lineage>
</organism>
<gene>
    <name evidence="1" type="ORF">VP01_1250g9</name>
</gene>
<name>A0A0L6VPE9_9BASI</name>
<evidence type="ECO:0000313" key="2">
    <source>
        <dbReference type="Proteomes" id="UP000037035"/>
    </source>
</evidence>
<protein>
    <submittedName>
        <fullName evidence="1">Uncharacterized protein</fullName>
    </submittedName>
</protein>
<keyword evidence="2" id="KW-1185">Reference proteome</keyword>
<reference evidence="1 2" key="1">
    <citation type="submission" date="2015-08" db="EMBL/GenBank/DDBJ databases">
        <title>Next Generation Sequencing and Analysis of the Genome of Puccinia sorghi L Schw, the Causal Agent of Maize Common Rust.</title>
        <authorList>
            <person name="Rochi L."/>
            <person name="Burguener G."/>
            <person name="Darino M."/>
            <person name="Turjanski A."/>
            <person name="Kreff E."/>
            <person name="Dieguez M.J."/>
            <person name="Sacco F."/>
        </authorList>
    </citation>
    <scope>NUCLEOTIDE SEQUENCE [LARGE SCALE GENOMIC DNA]</scope>
    <source>
        <strain evidence="1 2">RO10H11247</strain>
    </source>
</reference>
<sequence>MLWPACFTPPTPSVLEDTGIFKKCLDEMNHNLFQPDQNSIKIVPNTLDSLGENQVSKKNVLHCKRNKPQIVVMLWKSKVEEKQSVAVLDQQMASKIIAGMYSLLYRVRSRFKSSVESAEAFLSNDIFGDFYFNPIFQICLNVIVDDEAHIFYVWGLVAKVKQKELHLMGEILMEEHSAHHIANLQTNVFFLFLKPTECTYGTKEQTPNEKLIPSLIYSSTQNHPGRKNPNSTCIHCYQSNTGDLDEAYKAFTDGSLPLISETMALGLGQKVPLEIHIIKKMGRTESESLKMWNIRFTMNERKLRHYPIYFWRFPSHWIIYTCGFKPMKLGKELIYFFKIVCFT</sequence>
<dbReference type="AlphaFoldDB" id="A0A0L6VPE9"/>
<proteinExistence type="predicted"/>
<accession>A0A0L6VPE9</accession>
<dbReference type="STRING" id="27349.A0A0L6VPE9"/>
<dbReference type="EMBL" id="LAVV01002788">
    <property type="protein sequence ID" value="KNZ62594.1"/>
    <property type="molecule type" value="Genomic_DNA"/>
</dbReference>
<dbReference type="VEuPathDB" id="FungiDB:VP01_1250g9"/>
<dbReference type="Proteomes" id="UP000037035">
    <property type="component" value="Unassembled WGS sequence"/>
</dbReference>
<evidence type="ECO:0000313" key="1">
    <source>
        <dbReference type="EMBL" id="KNZ62594.1"/>
    </source>
</evidence>
<comment type="caution">
    <text evidence="1">The sequence shown here is derived from an EMBL/GenBank/DDBJ whole genome shotgun (WGS) entry which is preliminary data.</text>
</comment>